<dbReference type="HOGENOM" id="CLU_476456_0_0_1"/>
<feature type="compositionally biased region" description="Polar residues" evidence="1">
    <location>
        <begin position="389"/>
        <end position="408"/>
    </location>
</feature>
<dbReference type="RefSeq" id="XP_013423707.1">
    <property type="nucleotide sequence ID" value="XM_013568253.1"/>
</dbReference>
<dbReference type="SUPFAM" id="SSF51197">
    <property type="entry name" value="Clavaminate synthase-like"/>
    <property type="match status" value="1"/>
</dbReference>
<evidence type="ECO:0008006" key="4">
    <source>
        <dbReference type="Google" id="ProtNLM"/>
    </source>
</evidence>
<dbReference type="OrthoDB" id="3790934at2759"/>
<evidence type="ECO:0000256" key="1">
    <source>
        <dbReference type="SAM" id="MobiDB-lite"/>
    </source>
</evidence>
<feature type="compositionally biased region" description="Basic and acidic residues" evidence="1">
    <location>
        <begin position="554"/>
        <end position="572"/>
    </location>
</feature>
<dbReference type="STRING" id="1043004.A0A074W929"/>
<feature type="region of interest" description="Disordered" evidence="1">
    <location>
        <begin position="75"/>
        <end position="98"/>
    </location>
</feature>
<reference evidence="2 3" key="1">
    <citation type="journal article" date="2014" name="BMC Genomics">
        <title>Genome sequencing of four Aureobasidium pullulans varieties: biotechnological potential, stress tolerance, and description of new species.</title>
        <authorList>
            <person name="Gostin Ar C."/>
            <person name="Ohm R.A."/>
            <person name="Kogej T."/>
            <person name="Sonjak S."/>
            <person name="Turk M."/>
            <person name="Zajc J."/>
            <person name="Zalar P."/>
            <person name="Grube M."/>
            <person name="Sun H."/>
            <person name="Han J."/>
            <person name="Sharma A."/>
            <person name="Chiniquy J."/>
            <person name="Ngan C.Y."/>
            <person name="Lipzen A."/>
            <person name="Barry K."/>
            <person name="Grigoriev I.V."/>
            <person name="Gunde-Cimerman N."/>
        </authorList>
    </citation>
    <scope>NUCLEOTIDE SEQUENCE [LARGE SCALE GENOMIC DNA]</scope>
    <source>
        <strain evidence="2 3">CBS 147.97</strain>
    </source>
</reference>
<evidence type="ECO:0000313" key="2">
    <source>
        <dbReference type="EMBL" id="KEQ69413.1"/>
    </source>
</evidence>
<sequence length="572" mass="63414">MNDLIPKTKGRIGKIYHEPLVGSDAGFVNVHFHVIPVPGRLFQKRKRSLAIHGVPPSCIQKQPFLREKMGALRQKPEYDVGSRGTPQHSLSRHESFTAVTSERSDTSDVLLAEFLATTDGPISAIAGSFRNAISIGNLRHISRNSKGDLRLDIPRLYPAEECWLARPNDRILIGVAIANVAKGEMRRRGESCLVSGNAAYELISDIFRCLSEPDPSNTPYAFNIPFAEADMYVMRVPEELKMSLGNTMGPCVRLWACYPPTPYNLDLIYRSKDSEHKFIALSNSLERGYYMVANHKEMVYLPSGWLHAVYTLSGGVLVGINWRAAVAGTLVVSTSMSAPIDPGRAGLLAKAAAERRLPQQQNNQDTGKAPRMSADKSITDQSALTYNTASSQLNTQSRTVATDSQNRPARTVPERDEDDHRPRFNGSADARPRLPSTYETTELENTTHSNEDNDFELDQTLLDITAGHQLNLNEIIMDIMQSKTDNTLNADHLDLTAFDAGDFAQKVQAEPAMWHAAIVALQERRKKDLEALDDLTVLEEQVVELETALTESRAAADHNRTAAERRAARLTT</sequence>
<dbReference type="Gene3D" id="2.60.120.650">
    <property type="entry name" value="Cupin"/>
    <property type="match status" value="1"/>
</dbReference>
<feature type="region of interest" description="Disordered" evidence="1">
    <location>
        <begin position="354"/>
        <end position="374"/>
    </location>
</feature>
<dbReference type="GeneID" id="25414161"/>
<protein>
    <recommendedName>
        <fullName evidence="4">JmjC domain-containing protein</fullName>
    </recommendedName>
</protein>
<name>A0A074W929_9PEZI</name>
<feature type="compositionally biased region" description="Basic and acidic residues" evidence="1">
    <location>
        <begin position="412"/>
        <end position="422"/>
    </location>
</feature>
<feature type="region of interest" description="Disordered" evidence="1">
    <location>
        <begin position="551"/>
        <end position="572"/>
    </location>
</feature>
<evidence type="ECO:0000313" key="3">
    <source>
        <dbReference type="Proteomes" id="UP000027730"/>
    </source>
</evidence>
<feature type="region of interest" description="Disordered" evidence="1">
    <location>
        <begin position="389"/>
        <end position="437"/>
    </location>
</feature>
<gene>
    <name evidence="2" type="ORF">M436DRAFT_67084</name>
</gene>
<organism evidence="2 3">
    <name type="scientific">Aureobasidium namibiae CBS 147.97</name>
    <dbReference type="NCBI Taxonomy" id="1043004"/>
    <lineage>
        <taxon>Eukaryota</taxon>
        <taxon>Fungi</taxon>
        <taxon>Dikarya</taxon>
        <taxon>Ascomycota</taxon>
        <taxon>Pezizomycotina</taxon>
        <taxon>Dothideomycetes</taxon>
        <taxon>Dothideomycetidae</taxon>
        <taxon>Dothideales</taxon>
        <taxon>Saccotheciaceae</taxon>
        <taxon>Aureobasidium</taxon>
    </lineage>
</organism>
<dbReference type="AlphaFoldDB" id="A0A074W929"/>
<keyword evidence="3" id="KW-1185">Reference proteome</keyword>
<accession>A0A074W929</accession>
<dbReference type="Proteomes" id="UP000027730">
    <property type="component" value="Unassembled WGS sequence"/>
</dbReference>
<dbReference type="EMBL" id="KL584721">
    <property type="protein sequence ID" value="KEQ69413.1"/>
    <property type="molecule type" value="Genomic_DNA"/>
</dbReference>
<proteinExistence type="predicted"/>